<dbReference type="AlphaFoldDB" id="A0A9X4KU66"/>
<sequence length="129" mass="15118">MFEECMDALGDNTRIYSLDESVRVIARLVFSFPFTNWGSIDWNSVERKIAIHDVDEIRKLDEFENENELLIIWDEMNLPVVESTLEKILNHFDDVEAVGFNTWIVNMEMNKLIEISHDGRITFGKYDGN</sequence>
<dbReference type="EMBL" id="JAPDIA010000003">
    <property type="protein sequence ID" value="MDG0810578.1"/>
    <property type="molecule type" value="Genomic_DNA"/>
</dbReference>
<dbReference type="RefSeq" id="WP_277532486.1">
    <property type="nucleotide sequence ID" value="NZ_JAPDIA010000003.1"/>
</dbReference>
<name>A0A9X4KU66_9BACL</name>
<comment type="caution">
    <text evidence="1">The sequence shown here is derived from an EMBL/GenBank/DDBJ whole genome shotgun (WGS) entry which is preliminary data.</text>
</comment>
<dbReference type="Proteomes" id="UP001153404">
    <property type="component" value="Unassembled WGS sequence"/>
</dbReference>
<gene>
    <name evidence="1" type="ORF">OMP40_15315</name>
</gene>
<accession>A0A9X4KU66</accession>
<keyword evidence="2" id="KW-1185">Reference proteome</keyword>
<evidence type="ECO:0000313" key="2">
    <source>
        <dbReference type="Proteomes" id="UP001153404"/>
    </source>
</evidence>
<dbReference type="InterPro" id="IPR049585">
    <property type="entry name" value="CdiI_EcoliA0-like"/>
</dbReference>
<dbReference type="CDD" id="cd20693">
    <property type="entry name" value="CdiI_EcoliA0-like"/>
    <property type="match status" value="1"/>
</dbReference>
<reference evidence="1" key="1">
    <citation type="submission" date="2022-10" db="EMBL/GenBank/DDBJ databases">
        <title>Comparative genomic analysis of Cohnella hashimotonis sp. nov., isolated from the International Space Station.</title>
        <authorList>
            <person name="Simpson A."/>
            <person name="Venkateswaran K."/>
        </authorList>
    </citation>
    <scope>NUCLEOTIDE SEQUENCE</scope>
    <source>
        <strain evidence="1">DSM 28161</strain>
    </source>
</reference>
<dbReference type="Pfam" id="PF24172">
    <property type="entry name" value="CdiI_ImmP"/>
    <property type="match status" value="1"/>
</dbReference>
<proteinExistence type="predicted"/>
<evidence type="ECO:0000313" key="1">
    <source>
        <dbReference type="EMBL" id="MDG0810578.1"/>
    </source>
</evidence>
<protein>
    <submittedName>
        <fullName evidence="1">Uncharacterized protein</fullName>
    </submittedName>
</protein>
<organism evidence="1 2">
    <name type="scientific">Cohnella rhizosphaerae</name>
    <dbReference type="NCBI Taxonomy" id="1457232"/>
    <lineage>
        <taxon>Bacteria</taxon>
        <taxon>Bacillati</taxon>
        <taxon>Bacillota</taxon>
        <taxon>Bacilli</taxon>
        <taxon>Bacillales</taxon>
        <taxon>Paenibacillaceae</taxon>
        <taxon>Cohnella</taxon>
    </lineage>
</organism>